<evidence type="ECO:0000313" key="1">
    <source>
        <dbReference type="EMBL" id="ETW94550.1"/>
    </source>
</evidence>
<dbReference type="AlphaFoldDB" id="W4LA20"/>
<accession>W4LA20</accession>
<feature type="non-terminal residue" evidence="1">
    <location>
        <position position="269"/>
    </location>
</feature>
<sequence>MHISGLQLRVSDVTQSRLRYVEAWPQIANPQQEAAGSARLTFCPTTGVSPLSQADADALPAYWKFSMFTDAVDATRARLLQLGWQVSEPVQFLDIGYLCHTADPDGLSIELLQRDFAPPRPRPIEHSPTLWFCGADTLGLITLRIASVEPNLTFYQSVLGMKLLAVMDVDDGRPEPFTLYFLAFTEDNAPNGDPRSIDNREWLYHRPYTIMELQHHWPVEALPLRQLWHPPVSMPGLSHVEIEASVVQPIADRAQSLGVRMAQGCRSHT</sequence>
<dbReference type="PANTHER" id="PTHR10374:SF30">
    <property type="entry name" value="LACTOYLGLUTATHIONE LYASE"/>
    <property type="match status" value="1"/>
</dbReference>
<reference evidence="1 2" key="1">
    <citation type="journal article" date="2014" name="Nature">
        <title>An environmental bacterial taxon with a large and distinct metabolic repertoire.</title>
        <authorList>
            <person name="Wilson M.C."/>
            <person name="Mori T."/>
            <person name="Ruckert C."/>
            <person name="Uria A.R."/>
            <person name="Helf M.J."/>
            <person name="Takada K."/>
            <person name="Gernert C."/>
            <person name="Steffens U.A."/>
            <person name="Heycke N."/>
            <person name="Schmitt S."/>
            <person name="Rinke C."/>
            <person name="Helfrich E.J."/>
            <person name="Brachmann A.O."/>
            <person name="Gurgui C."/>
            <person name="Wakimoto T."/>
            <person name="Kracht M."/>
            <person name="Crusemann M."/>
            <person name="Hentschel U."/>
            <person name="Abe I."/>
            <person name="Matsunaga S."/>
            <person name="Kalinowski J."/>
            <person name="Takeyama H."/>
            <person name="Piel J."/>
        </authorList>
    </citation>
    <scope>NUCLEOTIDE SEQUENCE [LARGE SCALE GENOMIC DNA]</scope>
    <source>
        <strain evidence="2">TSY1</strain>
    </source>
</reference>
<dbReference type="EMBL" id="AZHW01001049">
    <property type="protein sequence ID" value="ETW94550.1"/>
    <property type="molecule type" value="Genomic_DNA"/>
</dbReference>
<gene>
    <name evidence="1" type="ORF">ETSY1_34350</name>
</gene>
<comment type="caution">
    <text evidence="1">The sequence shown here is derived from an EMBL/GenBank/DDBJ whole genome shotgun (WGS) entry which is preliminary data.</text>
</comment>
<name>W4LA20_ENTF1</name>
<dbReference type="Gene3D" id="3.10.180.10">
    <property type="entry name" value="2,3-Dihydroxybiphenyl 1,2-Dioxygenase, domain 1"/>
    <property type="match status" value="2"/>
</dbReference>
<proteinExistence type="predicted"/>
<evidence type="ECO:0008006" key="3">
    <source>
        <dbReference type="Google" id="ProtNLM"/>
    </source>
</evidence>
<evidence type="ECO:0000313" key="2">
    <source>
        <dbReference type="Proteomes" id="UP000019141"/>
    </source>
</evidence>
<dbReference type="SUPFAM" id="SSF54593">
    <property type="entry name" value="Glyoxalase/Bleomycin resistance protein/Dihydroxybiphenyl dioxygenase"/>
    <property type="match status" value="2"/>
</dbReference>
<dbReference type="Proteomes" id="UP000019141">
    <property type="component" value="Unassembled WGS sequence"/>
</dbReference>
<dbReference type="PANTHER" id="PTHR10374">
    <property type="entry name" value="LACTOYLGLUTATHIONE LYASE GLYOXALASE I"/>
    <property type="match status" value="1"/>
</dbReference>
<dbReference type="HOGENOM" id="CLU_1036231_0_0_7"/>
<protein>
    <recommendedName>
        <fullName evidence="3">VOC domain-containing protein</fullName>
    </recommendedName>
</protein>
<dbReference type="InterPro" id="IPR029068">
    <property type="entry name" value="Glyas_Bleomycin-R_OHBP_Dase"/>
</dbReference>
<keyword evidence="2" id="KW-1185">Reference proteome</keyword>
<organism evidence="1 2">
    <name type="scientific">Entotheonella factor</name>
    <dbReference type="NCBI Taxonomy" id="1429438"/>
    <lineage>
        <taxon>Bacteria</taxon>
        <taxon>Pseudomonadati</taxon>
        <taxon>Nitrospinota/Tectimicrobiota group</taxon>
        <taxon>Candidatus Tectimicrobiota</taxon>
        <taxon>Candidatus Entotheonellia</taxon>
        <taxon>Candidatus Entotheonellales</taxon>
        <taxon>Candidatus Entotheonellaceae</taxon>
        <taxon>Candidatus Entotheonella</taxon>
    </lineage>
</organism>